<evidence type="ECO:0000313" key="3">
    <source>
        <dbReference type="Proteomes" id="UP001165492"/>
    </source>
</evidence>
<dbReference type="PANTHER" id="PTHR39158">
    <property type="entry name" value="OS08G0560600 PROTEIN"/>
    <property type="match status" value="1"/>
</dbReference>
<dbReference type="Proteomes" id="UP001165492">
    <property type="component" value="Unassembled WGS sequence"/>
</dbReference>
<feature type="domain" description="DnaJ homologue subfamily C member 28 conserved" evidence="1">
    <location>
        <begin position="8"/>
        <end position="74"/>
    </location>
</feature>
<keyword evidence="3" id="KW-1185">Reference proteome</keyword>
<dbReference type="Pfam" id="PF09350">
    <property type="entry name" value="DJC28_CD"/>
    <property type="match status" value="1"/>
</dbReference>
<name>A0ABS8HWM2_9FIRM</name>
<reference evidence="2" key="1">
    <citation type="submission" date="2021-11" db="EMBL/GenBank/DDBJ databases">
        <title>Description of a new species Pelosinus isolated from the bottom sediments of Lake Baikal.</title>
        <authorList>
            <person name="Zakharyuk A."/>
        </authorList>
    </citation>
    <scope>NUCLEOTIDE SEQUENCE</scope>
    <source>
        <strain evidence="2">Bkl1</strain>
    </source>
</reference>
<evidence type="ECO:0000313" key="2">
    <source>
        <dbReference type="EMBL" id="MCC5466904.1"/>
    </source>
</evidence>
<dbReference type="InterPro" id="IPR018961">
    <property type="entry name" value="DnaJ_homolog_subfam-C_membr-28"/>
</dbReference>
<comment type="caution">
    <text evidence="2">The sequence shown here is derived from an EMBL/GenBank/DDBJ whole genome shotgun (WGS) entry which is preliminary data.</text>
</comment>
<gene>
    <name evidence="2" type="ORF">LMF89_16270</name>
</gene>
<proteinExistence type="predicted"/>
<accession>A0ABS8HWM2</accession>
<dbReference type="PANTHER" id="PTHR39158:SF1">
    <property type="entry name" value="DNAJ HOMOLOG SUBFAMILY C MEMBER 28"/>
    <property type="match status" value="1"/>
</dbReference>
<dbReference type="InterPro" id="IPR052573">
    <property type="entry name" value="DnaJ_C_subfamily_28"/>
</dbReference>
<organism evidence="2 3">
    <name type="scientific">Pelosinus baikalensis</name>
    <dbReference type="NCBI Taxonomy" id="2892015"/>
    <lineage>
        <taxon>Bacteria</taxon>
        <taxon>Bacillati</taxon>
        <taxon>Bacillota</taxon>
        <taxon>Negativicutes</taxon>
        <taxon>Selenomonadales</taxon>
        <taxon>Sporomusaceae</taxon>
        <taxon>Pelosinus</taxon>
    </lineage>
</organism>
<sequence length="105" mass="12005">MNDGINKIIEQNIKRAMKQGAFNDLPGQGKPLQLTDLTFVPPEQRGAFLVMQNSGSLPPEMELRKEITSLEEELQTAAGEEKAVIQKKLTEKKMFYDVLMERRKR</sequence>
<dbReference type="RefSeq" id="WP_229535987.1">
    <property type="nucleotide sequence ID" value="NZ_JAJHJB010000024.1"/>
</dbReference>
<dbReference type="EMBL" id="JAJHJB010000024">
    <property type="protein sequence ID" value="MCC5466904.1"/>
    <property type="molecule type" value="Genomic_DNA"/>
</dbReference>
<evidence type="ECO:0000259" key="1">
    <source>
        <dbReference type="Pfam" id="PF09350"/>
    </source>
</evidence>
<protein>
    <submittedName>
        <fullName evidence="2">DUF1992 domain-containing protein</fullName>
    </submittedName>
</protein>